<gene>
    <name evidence="1" type="ORF">SCAR479_00149</name>
</gene>
<organism evidence="1 2">
    <name type="scientific">Seiridium cardinale</name>
    <dbReference type="NCBI Taxonomy" id="138064"/>
    <lineage>
        <taxon>Eukaryota</taxon>
        <taxon>Fungi</taxon>
        <taxon>Dikarya</taxon>
        <taxon>Ascomycota</taxon>
        <taxon>Pezizomycotina</taxon>
        <taxon>Sordariomycetes</taxon>
        <taxon>Xylariomycetidae</taxon>
        <taxon>Amphisphaeriales</taxon>
        <taxon>Sporocadaceae</taxon>
        <taxon>Seiridium</taxon>
    </lineage>
</organism>
<dbReference type="EMBL" id="JARVKM010000001">
    <property type="protein sequence ID" value="KAK9783590.1"/>
    <property type="molecule type" value="Genomic_DNA"/>
</dbReference>
<protein>
    <submittedName>
        <fullName evidence="1">Uncharacterized protein</fullName>
    </submittedName>
</protein>
<evidence type="ECO:0000313" key="2">
    <source>
        <dbReference type="Proteomes" id="UP001465668"/>
    </source>
</evidence>
<accession>A0ABR2Y9H4</accession>
<keyword evidence="2" id="KW-1185">Reference proteome</keyword>
<sequence>MTRDDELGEAAVMAVMAVKSNDMAKLRVLFDKWHVGDYRILPKQPILPFQPPLDVGWEPGNTVIAKELLEKGMRDQSK</sequence>
<dbReference type="Proteomes" id="UP001465668">
    <property type="component" value="Unassembled WGS sequence"/>
</dbReference>
<evidence type="ECO:0000313" key="1">
    <source>
        <dbReference type="EMBL" id="KAK9783590.1"/>
    </source>
</evidence>
<reference evidence="1 2" key="1">
    <citation type="submission" date="2024-02" db="EMBL/GenBank/DDBJ databases">
        <title>First draft genome assembly of two strains of Seiridium cardinale.</title>
        <authorList>
            <person name="Emiliani G."/>
            <person name="Scali E."/>
        </authorList>
    </citation>
    <scope>NUCLEOTIDE SEQUENCE [LARGE SCALE GENOMIC DNA]</scope>
    <source>
        <strain evidence="1 2">BM-138-000479</strain>
    </source>
</reference>
<name>A0ABR2Y9H4_9PEZI</name>
<proteinExistence type="predicted"/>
<comment type="caution">
    <text evidence="1">The sequence shown here is derived from an EMBL/GenBank/DDBJ whole genome shotgun (WGS) entry which is preliminary data.</text>
</comment>